<protein>
    <submittedName>
        <fullName evidence="4">CHAP domain-containing protein</fullName>
    </submittedName>
</protein>
<dbReference type="Gene3D" id="3.90.1720.10">
    <property type="entry name" value="endopeptidase domain like (from Nostoc punctiforme)"/>
    <property type="match status" value="1"/>
</dbReference>
<evidence type="ECO:0000256" key="2">
    <source>
        <dbReference type="SAM" id="SignalP"/>
    </source>
</evidence>
<feature type="domain" description="Peptidase C51" evidence="3">
    <location>
        <begin position="146"/>
        <end position="231"/>
    </location>
</feature>
<accession>A0ABW1AJF5</accession>
<feature type="compositionally biased region" description="Polar residues" evidence="1">
    <location>
        <begin position="38"/>
        <end position="49"/>
    </location>
</feature>
<dbReference type="Pfam" id="PF05257">
    <property type="entry name" value="CHAP"/>
    <property type="match status" value="1"/>
</dbReference>
<gene>
    <name evidence="4" type="ORF">ACFPZN_54365</name>
</gene>
<dbReference type="Proteomes" id="UP001596074">
    <property type="component" value="Unassembled WGS sequence"/>
</dbReference>
<feature type="region of interest" description="Disordered" evidence="1">
    <location>
        <begin position="38"/>
        <end position="101"/>
    </location>
</feature>
<reference evidence="5" key="1">
    <citation type="journal article" date="2019" name="Int. J. Syst. Evol. Microbiol.">
        <title>The Global Catalogue of Microorganisms (GCM) 10K type strain sequencing project: providing services to taxonomists for standard genome sequencing and annotation.</title>
        <authorList>
            <consortium name="The Broad Institute Genomics Platform"/>
            <consortium name="The Broad Institute Genome Sequencing Center for Infectious Disease"/>
            <person name="Wu L."/>
            <person name="Ma J."/>
        </authorList>
    </citation>
    <scope>NUCLEOTIDE SEQUENCE [LARGE SCALE GENOMIC DNA]</scope>
    <source>
        <strain evidence="5">KCTC 42087</strain>
    </source>
</reference>
<dbReference type="RefSeq" id="WP_378292977.1">
    <property type="nucleotide sequence ID" value="NZ_JBHSON010000170.1"/>
</dbReference>
<feature type="chain" id="PRO_5047264989" evidence="2">
    <location>
        <begin position="38"/>
        <end position="257"/>
    </location>
</feature>
<evidence type="ECO:0000313" key="5">
    <source>
        <dbReference type="Proteomes" id="UP001596074"/>
    </source>
</evidence>
<feature type="compositionally biased region" description="Low complexity" evidence="1">
    <location>
        <begin position="75"/>
        <end position="88"/>
    </location>
</feature>
<dbReference type="InterPro" id="IPR007921">
    <property type="entry name" value="CHAP_dom"/>
</dbReference>
<dbReference type="EMBL" id="JBHSON010000170">
    <property type="protein sequence ID" value="MFC5754659.1"/>
    <property type="molecule type" value="Genomic_DNA"/>
</dbReference>
<name>A0ABW1AJF5_9ACTN</name>
<evidence type="ECO:0000256" key="1">
    <source>
        <dbReference type="SAM" id="MobiDB-lite"/>
    </source>
</evidence>
<evidence type="ECO:0000259" key="3">
    <source>
        <dbReference type="Pfam" id="PF05257"/>
    </source>
</evidence>
<feature type="compositionally biased region" description="Basic and acidic residues" evidence="1">
    <location>
        <begin position="60"/>
        <end position="74"/>
    </location>
</feature>
<sequence>MAGKHRTPQPPSITLRITGRLVAGAVVVGLAAATAQASLNDTGGPSPQRSAAMMAAGAESRTEPETRKGAEKASESSSSSSSSSSAKAKAAKRERPTAQDAIRLAREQVGISEDGGGETKFQDWYKSTDRAKETVARDGGSLEGYSDAAWCSMFISWIGDRIGLSDQLGMDAWTVAHAEWFKDHDRWGTEPRPGAIVFFNWGGSKDVNDIVHVGMVIKDNGDGTVKTVEGNTSNAVMVRERSTGSIVGYGYPEYAKS</sequence>
<comment type="caution">
    <text evidence="4">The sequence shown here is derived from an EMBL/GenBank/DDBJ whole genome shotgun (WGS) entry which is preliminary data.</text>
</comment>
<organism evidence="4 5">
    <name type="scientific">Actinomadura rugatobispora</name>
    <dbReference type="NCBI Taxonomy" id="1994"/>
    <lineage>
        <taxon>Bacteria</taxon>
        <taxon>Bacillati</taxon>
        <taxon>Actinomycetota</taxon>
        <taxon>Actinomycetes</taxon>
        <taxon>Streptosporangiales</taxon>
        <taxon>Thermomonosporaceae</taxon>
        <taxon>Actinomadura</taxon>
    </lineage>
</organism>
<keyword evidence="5" id="KW-1185">Reference proteome</keyword>
<keyword evidence="2" id="KW-0732">Signal</keyword>
<proteinExistence type="predicted"/>
<feature type="signal peptide" evidence="2">
    <location>
        <begin position="1"/>
        <end position="37"/>
    </location>
</feature>
<evidence type="ECO:0000313" key="4">
    <source>
        <dbReference type="EMBL" id="MFC5754659.1"/>
    </source>
</evidence>